<evidence type="ECO:0000259" key="5">
    <source>
        <dbReference type="PROSITE" id="PS50009"/>
    </source>
</evidence>
<dbReference type="Pfam" id="PF00618">
    <property type="entry name" value="RasGEF_N"/>
    <property type="match status" value="1"/>
</dbReference>
<dbReference type="PANTHER" id="PTHR23317:SF76">
    <property type="entry name" value="LD20667P"/>
    <property type="match status" value="1"/>
</dbReference>
<gene>
    <name evidence="8" type="ORF">FDP41_001695</name>
</gene>
<dbReference type="CDD" id="cd08679">
    <property type="entry name" value="C2_DOCK180_related"/>
    <property type="match status" value="1"/>
</dbReference>
<protein>
    <recommendedName>
        <fullName evidence="10">C2 DOCK-type domain-containing protein</fullName>
    </recommendedName>
</protein>
<feature type="compositionally biased region" description="Gly residues" evidence="4">
    <location>
        <begin position="205"/>
        <end position="218"/>
    </location>
</feature>
<dbReference type="SMART" id="SM00229">
    <property type="entry name" value="RasGEFN"/>
    <property type="match status" value="1"/>
</dbReference>
<dbReference type="Gene3D" id="1.20.870.10">
    <property type="entry name" value="Son of sevenless (SoS) protein Chain: S domain 1"/>
    <property type="match status" value="1"/>
</dbReference>
<dbReference type="OrthoDB" id="546434at2759"/>
<evidence type="ECO:0008006" key="10">
    <source>
        <dbReference type="Google" id="ProtNLM"/>
    </source>
</evidence>
<dbReference type="EMBL" id="VFQX01000027">
    <property type="protein sequence ID" value="KAF0979352.1"/>
    <property type="molecule type" value="Genomic_DNA"/>
</dbReference>
<dbReference type="SMART" id="SM00147">
    <property type="entry name" value="RasGEF"/>
    <property type="match status" value="1"/>
</dbReference>
<feature type="region of interest" description="Disordered" evidence="4">
    <location>
        <begin position="144"/>
        <end position="181"/>
    </location>
</feature>
<comment type="caution">
    <text evidence="8">The sequence shown here is derived from an EMBL/GenBank/DDBJ whole genome shotgun (WGS) entry which is preliminary data.</text>
</comment>
<dbReference type="InterPro" id="IPR001895">
    <property type="entry name" value="RASGEF_cat_dom"/>
</dbReference>
<feature type="domain" description="Ras-GEF" evidence="5">
    <location>
        <begin position="2094"/>
        <end position="2356"/>
    </location>
</feature>
<feature type="region of interest" description="Disordered" evidence="4">
    <location>
        <begin position="1449"/>
        <end position="1507"/>
    </location>
</feature>
<dbReference type="Proteomes" id="UP000444721">
    <property type="component" value="Unassembled WGS sequence"/>
</dbReference>
<sequence>MFHASLTTADDLSIATNNTITITTTENSHNLFFDTEELLDALRQFPIALLKTVTEIADARKKEQQALEEDLLSEEHTSIISEQDIETDSDHDDDDDDHSQQQQSVSLYSSLTIPTGGTGCGSKSSSSSSAHSFKLNMASLSKSATTTSSSSTSHHHHLDPTGSSNHLGHHHSSGVVVSSGSSYEPMSALKKLPSALRFETPNSSSGGGGPRTPRGGGSASSSRSTPPPHTHSISPPHSARTTTTTSPNNNNNSTTSTSVISIAGAEDSVVEQTTTTTTVVEGVMATTQKDQQQQDSTTNTSMMFTTSSNITCNNIVDSLNHETDIAMTTEKDPSTTTNSGDSKLTPPPSTTTQNTDMIVESLQKDQSSPPSQQQPTLVKAKQSDDFVPHSLFTPSSDFIQMSTSDIQREFRDVSVATLPGGIIYQKNLQDKSVQEFHEQIRSTLCSAIQDPALKYITAPFLDTKPILTIQKQQQHVKNDLDWELENSSKVGLSSSATKQMILDSIGSSSSISNFTSAFNGSDPNNQGSSNVVSTQSQPVLRIDELTNNGKQQSTTPQSKKFNKPRSHTLGPNAMIAGNTNNNGSMTARATIDNSSSAPTNIMSPLVVLGSSSSVGGVGGSSQTSLSAIGTFIQQDIIYSSSKTSVGGFLLSNAAAEGINSDRRRSDVDLETTEVDFEEDEEEETFSDTDLNFREISEKIYEETTHRVASVYNPFFRIGSIEEEVCKRPQTPTHPHQPDQSFKVLISVNGLYLSTNTVLEPLYGSLYLYDKKKESRVSEEFKFTLNTDPNTLKQLGIEKTFPKDLIMVNDPKKLEAVFSLKEKNPNIYLVLWLRRIFSGGESGSIHDFYNTTTTSSSSSKNESILKKSITEKLKSMYAFLDHLRSPFLCSAEPLFEEKRESVTSNELKVNDTINESNVELSIRIGRLLFERLYIVPHMDGKKGRFNICRFIETQRELKQQKSNIRVDALSLKSIPGHFSVFMKNVTHENYDHYHHIHSLFNTGVHEIRPSIIVTTNSVDNSTDDNDNTFTFSDDDTCLSYNTFSQSSRGVALNSLVPRIDFNFSHVLYILPDCCNLTSLPSSFKSVAVKIFLRDNDELHNGGILVGTSTIFSDASRNYPGGMIMDDEAVTSVTYHERYPQFLDQIKIQLPLPVNSNHHLVFEFRHISTKRSLEMNGPLGKAETTVIGYSILKLIDDDGFTNGLKKLPIFKCTSLPNYYMSKGMQTYANGKTIFRFHLINKSSLYPPDKNSAMLIAKSNLLVDSQVPKATFLNELNKAFVSSECEDLLKMFQKTSWSLVLHHTPIVLNLIFYILSNLKASALSQSPSSAETNSVNQNSFGITGFFRKRTATLTSKSKPSDNNGTLKQGTTTSSSFTSSLSIVAFETLLFIVKGICLNSKADFYERDAFLSSYIYYLFKIPPTSASANFCLLLCERWEDFFKACHSRETEKRAKETTTQTITTTSMMDGSNTTTSDNSKDSSSKKSSKRSSKSRSTSSNNNENSESTGEDELTALDSLKLSWFLFDVLVKAMKFYILNGQKDAVFTEAFYTKMRSIQTKFMERLLTSSGDPIKLNFVRAVNRHLALFMCDLLDISLMSSMREDTRFRKFVKTALNDYVLTTQFKSSPVVVALKFDFAEVIVDYNMFVEVNMCSEVPFLMKFIIGIFQKATKPNLREMTVKIINKLITKLDYSTKFQSPEVRNEISRLLQPLFFDIAHVEKLLKNMDMTLQSQFAVSFLHCLRNRKKEDLHEFWNHKSPDVLVSFVKLLSIAINNHISYNVRITRRMIKTIVLEVLTCFIEQKWELMIKENEKYSIVIEEVLLLIMKYMEQFNQTQQDMKKKTDPILTNTILVPLFVTIVQKLVPVFSIDPNDDRWKWALGTLLSVCTFPLSKADNETYVLEAVECLLSSHDEKLAEIEKNHDKLIIEEDSEKNIVIENNEIKAATLDKLVEKITHYTDMDHKFRDIFFLTYRSFCTGHVLMDKLMDRFYLTKQEEVWSEKSLKILIRVLNSMKIWVEKHFHDFDNLLLIRLVRFLDSASCAVKEVEQTCNLVRKSLSSKLIKDNNKAVKHSTNQKAPEPILPENFSEHVAFNLLEWSPIEFARQLTLIEYDYFQKIEPKEWLSGAWTKHTKYEEAPHIAHLTDRWNKMTQFVASAILSQSDMKQRRKYLLKFIEIAQALREMNNYHGLTEMMCGLSNVSVHRLKKTWAIIPPEYISRYEELRKLCSQEQANKNMRQALQLSTPPCIPPLSMYLKDLTFINDGNADNIRDGLINVFKRRQVSKIILETIKVNQNTPFLFETIDYMRRVINQIQTASIEDYKLYTSGTCTIPSIQSMLSLGSVQLMDDDTLWDKSLELEPRNQQQ</sequence>
<dbReference type="CDD" id="cd06224">
    <property type="entry name" value="REM"/>
    <property type="match status" value="1"/>
</dbReference>
<dbReference type="VEuPathDB" id="AmoebaDB:NF0036290"/>
<feature type="region of interest" description="Disordered" evidence="4">
    <location>
        <begin position="85"/>
        <end position="129"/>
    </location>
</feature>
<dbReference type="InterPro" id="IPR027007">
    <property type="entry name" value="C2_DOCK-type_domain"/>
</dbReference>
<feature type="compositionally biased region" description="Low complexity" evidence="4">
    <location>
        <begin position="1490"/>
        <end position="1503"/>
    </location>
</feature>
<evidence type="ECO:0000256" key="2">
    <source>
        <dbReference type="PROSITE-ProRule" id="PRU00983"/>
    </source>
</evidence>
<dbReference type="InterPro" id="IPR036964">
    <property type="entry name" value="RASGEF_cat_dom_sf"/>
</dbReference>
<evidence type="ECO:0000259" key="6">
    <source>
        <dbReference type="PROSITE" id="PS50212"/>
    </source>
</evidence>
<feature type="coiled-coil region" evidence="3">
    <location>
        <begin position="1897"/>
        <end position="1924"/>
    </location>
</feature>
<evidence type="ECO:0000259" key="7">
    <source>
        <dbReference type="PROSITE" id="PS51650"/>
    </source>
</evidence>
<dbReference type="CDD" id="cd00155">
    <property type="entry name" value="RasGEF"/>
    <property type="match status" value="1"/>
</dbReference>
<feature type="compositionally biased region" description="Polar residues" evidence="4">
    <location>
        <begin position="1351"/>
        <end position="1366"/>
    </location>
</feature>
<dbReference type="InterPro" id="IPR000651">
    <property type="entry name" value="Ras-like_Gua-exchang_fac_N"/>
</dbReference>
<evidence type="ECO:0000256" key="4">
    <source>
        <dbReference type="SAM" id="MobiDB-lite"/>
    </source>
</evidence>
<feature type="region of interest" description="Disordered" evidence="4">
    <location>
        <begin position="545"/>
        <end position="573"/>
    </location>
</feature>
<dbReference type="VEuPathDB" id="AmoebaDB:NF0036300"/>
<evidence type="ECO:0000313" key="9">
    <source>
        <dbReference type="Proteomes" id="UP000444721"/>
    </source>
</evidence>
<dbReference type="VEuPathDB" id="AmoebaDB:FDP41_001695"/>
<name>A0A6A5BXI3_NAEFO</name>
<keyword evidence="9" id="KW-1185">Reference proteome</keyword>
<feature type="region of interest" description="Disordered" evidence="4">
    <location>
        <begin position="197"/>
        <end position="256"/>
    </location>
</feature>
<dbReference type="VEuPathDB" id="AmoebaDB:NfTy_054710"/>
<dbReference type="OMA" id="QKWELMI"/>
<dbReference type="InterPro" id="IPR035892">
    <property type="entry name" value="C2_domain_sf"/>
</dbReference>
<feature type="compositionally biased region" description="Low complexity" evidence="4">
    <location>
        <begin position="100"/>
        <end position="111"/>
    </location>
</feature>
<dbReference type="InterPro" id="IPR023578">
    <property type="entry name" value="Ras_GEF_dom_sf"/>
</dbReference>
<feature type="compositionally biased region" description="Polar residues" evidence="4">
    <location>
        <begin position="545"/>
        <end position="559"/>
    </location>
</feature>
<accession>A0A6A5BXI3</accession>
<feature type="compositionally biased region" description="Low complexity" evidence="4">
    <location>
        <begin position="1453"/>
        <end position="1473"/>
    </location>
</feature>
<dbReference type="GO" id="GO:0007264">
    <property type="term" value="P:small GTPase-mediated signal transduction"/>
    <property type="evidence" value="ECO:0007669"/>
    <property type="project" value="InterPro"/>
</dbReference>
<dbReference type="GO" id="GO:0005085">
    <property type="term" value="F:guanyl-nucleotide exchange factor activity"/>
    <property type="evidence" value="ECO:0007669"/>
    <property type="project" value="UniProtKB-KW"/>
</dbReference>
<dbReference type="Gene3D" id="1.10.840.10">
    <property type="entry name" value="Ras guanine-nucleotide exchange factors catalytic domain"/>
    <property type="match status" value="1"/>
</dbReference>
<comment type="similarity">
    <text evidence="2">Belongs to the DOCK family.</text>
</comment>
<dbReference type="GeneID" id="68108913"/>
<evidence type="ECO:0000313" key="8">
    <source>
        <dbReference type="EMBL" id="KAF0979352.1"/>
    </source>
</evidence>
<dbReference type="SUPFAM" id="SSF48366">
    <property type="entry name" value="Ras GEF"/>
    <property type="match status" value="1"/>
</dbReference>
<dbReference type="PROSITE" id="PS50009">
    <property type="entry name" value="RASGEF_CAT"/>
    <property type="match status" value="1"/>
</dbReference>
<organism evidence="8 9">
    <name type="scientific">Naegleria fowleri</name>
    <name type="common">Brain eating amoeba</name>
    <dbReference type="NCBI Taxonomy" id="5763"/>
    <lineage>
        <taxon>Eukaryota</taxon>
        <taxon>Discoba</taxon>
        <taxon>Heterolobosea</taxon>
        <taxon>Tetramitia</taxon>
        <taxon>Eutetramitia</taxon>
        <taxon>Vahlkampfiidae</taxon>
        <taxon>Naegleria</taxon>
    </lineage>
</organism>
<evidence type="ECO:0000256" key="3">
    <source>
        <dbReference type="SAM" id="Coils"/>
    </source>
</evidence>
<feature type="domain" description="N-terminal Ras-GEF" evidence="6">
    <location>
        <begin position="1934"/>
        <end position="2065"/>
    </location>
</feature>
<dbReference type="RefSeq" id="XP_044564065.1">
    <property type="nucleotide sequence ID" value="XM_044704807.1"/>
</dbReference>
<dbReference type="Pfam" id="PF00617">
    <property type="entry name" value="RasGEF"/>
    <property type="match status" value="1"/>
</dbReference>
<keyword evidence="3" id="KW-0175">Coiled coil</keyword>
<dbReference type="Gene3D" id="2.60.40.150">
    <property type="entry name" value="C2 domain"/>
    <property type="match status" value="1"/>
</dbReference>
<dbReference type="PROSITE" id="PS50212">
    <property type="entry name" value="RASGEF_NTER"/>
    <property type="match status" value="1"/>
</dbReference>
<feature type="region of interest" description="Disordered" evidence="4">
    <location>
        <begin position="330"/>
        <end position="353"/>
    </location>
</feature>
<proteinExistence type="inferred from homology"/>
<feature type="compositionally biased region" description="Acidic residues" evidence="4">
    <location>
        <begin position="85"/>
        <end position="97"/>
    </location>
</feature>
<feature type="region of interest" description="Disordered" evidence="4">
    <location>
        <begin position="1351"/>
        <end position="1370"/>
    </location>
</feature>
<dbReference type="Pfam" id="PF14429">
    <property type="entry name" value="DOCK-C2"/>
    <property type="match status" value="1"/>
</dbReference>
<dbReference type="InterPro" id="IPR026791">
    <property type="entry name" value="DOCK"/>
</dbReference>
<evidence type="ECO:0000256" key="1">
    <source>
        <dbReference type="PROSITE-ProRule" id="PRU00168"/>
    </source>
</evidence>
<dbReference type="PROSITE" id="PS51650">
    <property type="entry name" value="C2_DOCK"/>
    <property type="match status" value="1"/>
</dbReference>
<dbReference type="PANTHER" id="PTHR23317">
    <property type="entry name" value="DEDICATOR OF CYTOKINESIS DOCK"/>
    <property type="match status" value="1"/>
</dbReference>
<keyword evidence="1" id="KW-0344">Guanine-nucleotide releasing factor</keyword>
<feature type="compositionally biased region" description="Low complexity" evidence="4">
    <location>
        <begin position="219"/>
        <end position="256"/>
    </location>
</feature>
<reference evidence="8 9" key="1">
    <citation type="journal article" date="2019" name="Sci. Rep.">
        <title>Nanopore sequencing improves the draft genome of the human pathogenic amoeba Naegleria fowleri.</title>
        <authorList>
            <person name="Liechti N."/>
            <person name="Schurch N."/>
            <person name="Bruggmann R."/>
            <person name="Wittwer M."/>
        </authorList>
    </citation>
    <scope>NUCLEOTIDE SEQUENCE [LARGE SCALE GENOMIC DNA]</scope>
    <source>
        <strain evidence="8 9">ATCC 30894</strain>
    </source>
</reference>
<feature type="domain" description="C2 DOCK-type" evidence="7">
    <location>
        <begin position="1063"/>
        <end position="1239"/>
    </location>
</feature>